<protein>
    <submittedName>
        <fullName evidence="1">Uncharacterized protein</fullName>
    </submittedName>
</protein>
<name>A0A9D4S3B8_DREPO</name>
<dbReference type="AlphaFoldDB" id="A0A9D4S3B8"/>
<evidence type="ECO:0000313" key="1">
    <source>
        <dbReference type="EMBL" id="KAH3888362.1"/>
    </source>
</evidence>
<keyword evidence="2" id="KW-1185">Reference proteome</keyword>
<sequence length="107" mass="11791">MQMDGHERIVPVSMPTVAITEGEPTFKEVQEIIKKARSKLAPGPNILQGVQLMSKTAETVVETIEGGLAQRRCTCGVPASRRHHRPKGGGFQGYWNVPDNIITIIER</sequence>
<accession>A0A9D4S3B8</accession>
<reference evidence="1" key="1">
    <citation type="journal article" date="2019" name="bioRxiv">
        <title>The Genome of the Zebra Mussel, Dreissena polymorpha: A Resource for Invasive Species Research.</title>
        <authorList>
            <person name="McCartney M.A."/>
            <person name="Auch B."/>
            <person name="Kono T."/>
            <person name="Mallez S."/>
            <person name="Zhang Y."/>
            <person name="Obille A."/>
            <person name="Becker A."/>
            <person name="Abrahante J.E."/>
            <person name="Garbe J."/>
            <person name="Badalamenti J.P."/>
            <person name="Herman A."/>
            <person name="Mangelson H."/>
            <person name="Liachko I."/>
            <person name="Sullivan S."/>
            <person name="Sone E.D."/>
            <person name="Koren S."/>
            <person name="Silverstein K.A.T."/>
            <person name="Beckman K.B."/>
            <person name="Gohl D.M."/>
        </authorList>
    </citation>
    <scope>NUCLEOTIDE SEQUENCE</scope>
    <source>
        <strain evidence="1">Duluth1</strain>
        <tissue evidence="1">Whole animal</tissue>
    </source>
</reference>
<dbReference type="EMBL" id="JAIWYP010000001">
    <property type="protein sequence ID" value="KAH3888362.1"/>
    <property type="molecule type" value="Genomic_DNA"/>
</dbReference>
<reference evidence="1" key="2">
    <citation type="submission" date="2020-11" db="EMBL/GenBank/DDBJ databases">
        <authorList>
            <person name="McCartney M.A."/>
            <person name="Auch B."/>
            <person name="Kono T."/>
            <person name="Mallez S."/>
            <person name="Becker A."/>
            <person name="Gohl D.M."/>
            <person name="Silverstein K.A.T."/>
            <person name="Koren S."/>
            <person name="Bechman K.B."/>
            <person name="Herman A."/>
            <person name="Abrahante J.E."/>
            <person name="Garbe J."/>
        </authorList>
    </citation>
    <scope>NUCLEOTIDE SEQUENCE</scope>
    <source>
        <strain evidence="1">Duluth1</strain>
        <tissue evidence="1">Whole animal</tissue>
    </source>
</reference>
<evidence type="ECO:0000313" key="2">
    <source>
        <dbReference type="Proteomes" id="UP000828390"/>
    </source>
</evidence>
<proteinExistence type="predicted"/>
<organism evidence="1 2">
    <name type="scientific">Dreissena polymorpha</name>
    <name type="common">Zebra mussel</name>
    <name type="synonym">Mytilus polymorpha</name>
    <dbReference type="NCBI Taxonomy" id="45954"/>
    <lineage>
        <taxon>Eukaryota</taxon>
        <taxon>Metazoa</taxon>
        <taxon>Spiralia</taxon>
        <taxon>Lophotrochozoa</taxon>
        <taxon>Mollusca</taxon>
        <taxon>Bivalvia</taxon>
        <taxon>Autobranchia</taxon>
        <taxon>Heteroconchia</taxon>
        <taxon>Euheterodonta</taxon>
        <taxon>Imparidentia</taxon>
        <taxon>Neoheterodontei</taxon>
        <taxon>Myida</taxon>
        <taxon>Dreissenoidea</taxon>
        <taxon>Dreissenidae</taxon>
        <taxon>Dreissena</taxon>
    </lineage>
</organism>
<gene>
    <name evidence="1" type="ORF">DPMN_012395</name>
</gene>
<comment type="caution">
    <text evidence="1">The sequence shown here is derived from an EMBL/GenBank/DDBJ whole genome shotgun (WGS) entry which is preliminary data.</text>
</comment>
<dbReference type="Proteomes" id="UP000828390">
    <property type="component" value="Unassembled WGS sequence"/>
</dbReference>